<sequence>MASLQCSRPTHETCQQKCHNGSSSLGQKMSGMASWVKGGNTNTHHQSPKPMPTTYQNYQAHHVATCKTKTQCHCSQAQAHTQTNYGYGSAKPQKAHYGHGHDHSNHGSSGHSTTKHHTTNAVTSCHCVTKTNCHHSQSVMSHSQGHNHNYNQYGTGAAGGGTIHQKKEGNLFRRIKNRISGNSSSSDSSSDSDNDNNECCRQRKK</sequence>
<evidence type="ECO:0000256" key="1">
    <source>
        <dbReference type="SAM" id="MobiDB-lite"/>
    </source>
</evidence>
<accession>A0A803PNI4</accession>
<accession>A0A7J6IBI8</accession>
<reference evidence="2 3" key="1">
    <citation type="journal article" date="2020" name="bioRxiv">
        <title>Sequence and annotation of 42 cannabis genomes reveals extensive copy number variation in cannabinoid synthesis and pathogen resistance genes.</title>
        <authorList>
            <person name="Mckernan K.J."/>
            <person name="Helbert Y."/>
            <person name="Kane L.T."/>
            <person name="Ebling H."/>
            <person name="Zhang L."/>
            <person name="Liu B."/>
            <person name="Eaton Z."/>
            <person name="Mclaughlin S."/>
            <person name="Kingan S."/>
            <person name="Baybayan P."/>
            <person name="Concepcion G."/>
            <person name="Jordan M."/>
            <person name="Riva A."/>
            <person name="Barbazuk W."/>
            <person name="Harkins T."/>
        </authorList>
    </citation>
    <scope>NUCLEOTIDE SEQUENCE [LARGE SCALE GENOMIC DNA]</scope>
    <source>
        <strain evidence="3">cv. Jamaican Lion 4</strain>
        <tissue evidence="2">Leaf</tissue>
    </source>
</reference>
<dbReference type="OrthoDB" id="1193932at2759"/>
<feature type="region of interest" description="Disordered" evidence="1">
    <location>
        <begin position="90"/>
        <end position="117"/>
    </location>
</feature>
<comment type="caution">
    <text evidence="2">The sequence shown here is derived from an EMBL/GenBank/DDBJ whole genome shotgun (WGS) entry which is preliminary data.</text>
</comment>
<proteinExistence type="predicted"/>
<keyword evidence="3" id="KW-1185">Reference proteome</keyword>
<evidence type="ECO:0000313" key="2">
    <source>
        <dbReference type="EMBL" id="KAF4404389.1"/>
    </source>
</evidence>
<dbReference type="AlphaFoldDB" id="A0A7J6IBI8"/>
<feature type="compositionally biased region" description="Polar residues" evidence="1">
    <location>
        <begin position="138"/>
        <end position="154"/>
    </location>
</feature>
<dbReference type="OMA" id="CTTHKNG"/>
<dbReference type="EMBL" id="JAATIQ010000002">
    <property type="protein sequence ID" value="KAF4404389.1"/>
    <property type="molecule type" value="Genomic_DNA"/>
</dbReference>
<evidence type="ECO:0000313" key="3">
    <source>
        <dbReference type="Proteomes" id="UP000583929"/>
    </source>
</evidence>
<organism evidence="2 3">
    <name type="scientific">Cannabis sativa</name>
    <name type="common">Hemp</name>
    <name type="synonym">Marijuana</name>
    <dbReference type="NCBI Taxonomy" id="3483"/>
    <lineage>
        <taxon>Eukaryota</taxon>
        <taxon>Viridiplantae</taxon>
        <taxon>Streptophyta</taxon>
        <taxon>Embryophyta</taxon>
        <taxon>Tracheophyta</taxon>
        <taxon>Spermatophyta</taxon>
        <taxon>Magnoliopsida</taxon>
        <taxon>eudicotyledons</taxon>
        <taxon>Gunneridae</taxon>
        <taxon>Pentapetalae</taxon>
        <taxon>rosids</taxon>
        <taxon>fabids</taxon>
        <taxon>Rosales</taxon>
        <taxon>Cannabaceae</taxon>
        <taxon>Cannabis</taxon>
    </lineage>
</organism>
<dbReference type="Proteomes" id="UP000583929">
    <property type="component" value="Unassembled WGS sequence"/>
</dbReference>
<feature type="region of interest" description="Disordered" evidence="1">
    <location>
        <begin position="138"/>
        <end position="205"/>
    </location>
</feature>
<name>A0A7J6IBI8_CANSA</name>
<protein>
    <submittedName>
        <fullName evidence="2">Uncharacterized protein</fullName>
    </submittedName>
</protein>
<gene>
    <name evidence="2" type="ORF">G4B88_014845</name>
</gene>